<keyword evidence="2" id="KW-1185">Reference proteome</keyword>
<dbReference type="OrthoDB" id="5148137at2"/>
<dbReference type="STRING" id="446471.Xcel_0570"/>
<sequence length="180" mass="20072">MTIPQYAKTTNPEVLAVIDRNDARYVAFGERAHAFSKAHGGDKSYVMVNGWGGDRHLSAIVADDKPTTGRWKSGGRRGTWEPFKNNPVRAEFDAIEYRRERIPGLAETYNGPRNRDGSQVIMTPGVFAHDGVAYMRLRDLPSSDQSGFGSDEFDHDIWTEILPSEWHAASERHTGKAVPA</sequence>
<evidence type="ECO:0000313" key="1">
    <source>
        <dbReference type="EMBL" id="ACZ29609.1"/>
    </source>
</evidence>
<accession>D1BWM7</accession>
<dbReference type="HOGENOM" id="CLU_1495646_0_0_11"/>
<dbReference type="Proteomes" id="UP000002255">
    <property type="component" value="Chromosome"/>
</dbReference>
<dbReference type="AlphaFoldDB" id="D1BWM7"/>
<dbReference type="KEGG" id="xce:Xcel_0570"/>
<dbReference type="EMBL" id="CP001821">
    <property type="protein sequence ID" value="ACZ29609.1"/>
    <property type="molecule type" value="Genomic_DNA"/>
</dbReference>
<gene>
    <name evidence="1" type="ordered locus">Xcel_0570</name>
</gene>
<organism evidence="1 2">
    <name type="scientific">Xylanimonas cellulosilytica (strain DSM 15894 / JCM 12276 / CECT 5975 / KCTC 9989 / LMG 20990 / NBRC 107835 / XIL07)</name>
    <dbReference type="NCBI Taxonomy" id="446471"/>
    <lineage>
        <taxon>Bacteria</taxon>
        <taxon>Bacillati</taxon>
        <taxon>Actinomycetota</taxon>
        <taxon>Actinomycetes</taxon>
        <taxon>Micrococcales</taxon>
        <taxon>Promicromonosporaceae</taxon>
        <taxon>Xylanimonas</taxon>
    </lineage>
</organism>
<proteinExistence type="predicted"/>
<reference evidence="2" key="1">
    <citation type="submission" date="2009-11" db="EMBL/GenBank/DDBJ databases">
        <title>The complete chromosome of Xylanimonas cellulosilytica DSM 15894.</title>
        <authorList>
            <consortium name="US DOE Joint Genome Institute (JGI-PGF)"/>
            <person name="Lucas S."/>
            <person name="Copeland A."/>
            <person name="Lapidus A."/>
            <person name="Glavina del Rio T."/>
            <person name="Dalin E."/>
            <person name="Tice H."/>
            <person name="Bruce D."/>
            <person name="Goodwin L."/>
            <person name="Pitluck S."/>
            <person name="Kyrpides N."/>
            <person name="Mavromatis K."/>
            <person name="Ivanova N."/>
            <person name="Mikhailova N."/>
            <person name="Foster B."/>
            <person name="Clum A."/>
            <person name="Brettin T."/>
            <person name="Detter J.C."/>
            <person name="Han C."/>
            <person name="Larimer F."/>
            <person name="Land M."/>
            <person name="Hauser L."/>
            <person name="Markowitz V."/>
            <person name="Cheng J.F."/>
            <person name="Hugenholtz P."/>
            <person name="Woyke T."/>
            <person name="Wu D."/>
            <person name="Gehrich-Schroeter G."/>
            <person name="Schneider S."/>
            <person name="Pukall S.R."/>
            <person name="Klenk H.P."/>
            <person name="Eisen J.A."/>
        </authorList>
    </citation>
    <scope>NUCLEOTIDE SEQUENCE [LARGE SCALE GENOMIC DNA]</scope>
    <source>
        <strain evidence="2">DSM 15894 / CECT 5975 / LMG 20990 / XIL07</strain>
    </source>
</reference>
<name>D1BWM7_XYLCX</name>
<evidence type="ECO:0000313" key="2">
    <source>
        <dbReference type="Proteomes" id="UP000002255"/>
    </source>
</evidence>
<dbReference type="RefSeq" id="WP_012877353.1">
    <property type="nucleotide sequence ID" value="NC_013530.1"/>
</dbReference>
<protein>
    <submittedName>
        <fullName evidence="1">Uncharacterized protein</fullName>
    </submittedName>
</protein>
<reference evidence="1 2" key="2">
    <citation type="journal article" date="2010" name="Stand. Genomic Sci.">
        <title>Complete genome sequence of Xylanimonas cellulosilytica type strain (XIL07).</title>
        <authorList>
            <person name="Foster B."/>
            <person name="Pukall R."/>
            <person name="Abt B."/>
            <person name="Nolan M."/>
            <person name="Glavina Del Rio T."/>
            <person name="Chen F."/>
            <person name="Lucas S."/>
            <person name="Tice H."/>
            <person name="Pitluck S."/>
            <person name="Cheng J.-F."/>
            <person name="Chertkov O."/>
            <person name="Brettin T."/>
            <person name="Han C."/>
            <person name="Detter J.C."/>
            <person name="Bruce D."/>
            <person name="Goodwin L."/>
            <person name="Ivanova N."/>
            <person name="Mavromatis K."/>
            <person name="Pati A."/>
            <person name="Mikhailova N."/>
            <person name="Chen A."/>
            <person name="Palaniappan K."/>
            <person name="Land M."/>
            <person name="Hauser L."/>
            <person name="Chang Y.-J."/>
            <person name="Jeffries C.D."/>
            <person name="Chain P."/>
            <person name="Rohde M."/>
            <person name="Goeker M."/>
            <person name="Bristow J."/>
            <person name="Eisen J.A."/>
            <person name="Markowitz V."/>
            <person name="Hugenholtz P."/>
            <person name="Kyrpides N.C."/>
            <person name="Klenk H.-P."/>
            <person name="Lapidus A."/>
        </authorList>
    </citation>
    <scope>NUCLEOTIDE SEQUENCE [LARGE SCALE GENOMIC DNA]</scope>
    <source>
        <strain evidence="2">DSM 15894 / CECT 5975 / LMG 20990 / XIL07</strain>
    </source>
</reference>